<reference evidence="1" key="1">
    <citation type="submission" date="2022-08" db="EMBL/GenBank/DDBJ databases">
        <authorList>
            <person name="Deng Y."/>
            <person name="Han X.-F."/>
            <person name="Zhang Y.-Q."/>
        </authorList>
    </citation>
    <scope>NUCLEOTIDE SEQUENCE</scope>
    <source>
        <strain evidence="1">CPCC 203386</strain>
    </source>
</reference>
<evidence type="ECO:0000313" key="2">
    <source>
        <dbReference type="Proteomes" id="UP001165586"/>
    </source>
</evidence>
<comment type="caution">
    <text evidence="1">The sequence shown here is derived from an EMBL/GenBank/DDBJ whole genome shotgun (WGS) entry which is preliminary data.</text>
</comment>
<sequence length="109" mass="12634">EVILDVYNYLKNPIVDKYKNYYVDPSKYKNAIISDFNITPQGIYGSINISKNQFMDFSDTSYYSYNTESGNTYLTQNKNSIDGNKKLIDLQMQKEQIEMSKEYGSGVSF</sequence>
<organism evidence="1 2">
    <name type="scientific">Herbiconiux daphne</name>
    <dbReference type="NCBI Taxonomy" id="2970914"/>
    <lineage>
        <taxon>Bacteria</taxon>
        <taxon>Bacillati</taxon>
        <taxon>Actinomycetota</taxon>
        <taxon>Actinomycetes</taxon>
        <taxon>Micrococcales</taxon>
        <taxon>Microbacteriaceae</taxon>
        <taxon>Herbiconiux</taxon>
    </lineage>
</organism>
<dbReference type="RefSeq" id="WP_259543134.1">
    <property type="nucleotide sequence ID" value="NZ_JANLCJ010000268.1"/>
</dbReference>
<gene>
    <name evidence="1" type="ORF">N1032_24560</name>
</gene>
<dbReference type="Proteomes" id="UP001165586">
    <property type="component" value="Unassembled WGS sequence"/>
</dbReference>
<dbReference type="EMBL" id="JANLCJ010000268">
    <property type="protein sequence ID" value="MCS5736907.1"/>
    <property type="molecule type" value="Genomic_DNA"/>
</dbReference>
<accession>A0ABT2HAI0</accession>
<keyword evidence="2" id="KW-1185">Reference proteome</keyword>
<feature type="non-terminal residue" evidence="1">
    <location>
        <position position="1"/>
    </location>
</feature>
<evidence type="ECO:0000313" key="1">
    <source>
        <dbReference type="EMBL" id="MCS5736907.1"/>
    </source>
</evidence>
<proteinExistence type="predicted"/>
<protein>
    <submittedName>
        <fullName evidence="1">Uncharacterized protein</fullName>
    </submittedName>
</protein>
<name>A0ABT2HAI0_9MICO</name>